<sequence>MKMLIPLFSPATGTWGGLTRVMAIAEAAKAGGHEVAFCASGYLEQTLRGRGFAVFSTPIPTLLGLPAPISRRIEKRSQSVTLPVPPGRSIGSIWLVLMISGMAHGKFLLRVVEAEQKAADQFKPDFLFTDLDPGAYLLAKLTGLPIASAYQSPMKHGINTLAWKRMNVAVNQVLTAKGFSEQRVEELFFGKHCLKIIPSIPELEDEDVNRPDVRFVGQLLAAIHPKEAREFIPEAGKRYIFVYMGTGSVSVDRVRDALSRCLPEDGPLRAIVGAQSVTEVERLGAVELRPYVSAQALLPFCDWTLCHGGQNTIIESLIHGVPLIVFPGPIFERRYNAQQIHRLGAGVMGEVNQFTPSWIQDLFPQRDRMAIKALELGEKIKSYGGAKVAIEAMEIWGKTMPST</sequence>
<dbReference type="EMBL" id="LGCL01000016">
    <property type="protein sequence ID" value="KPL78782.1"/>
    <property type="molecule type" value="Genomic_DNA"/>
</dbReference>
<comment type="caution">
    <text evidence="2">The sequence shown here is derived from an EMBL/GenBank/DDBJ whole genome shotgun (WGS) entry which is preliminary data.</text>
</comment>
<dbReference type="SUPFAM" id="SSF53756">
    <property type="entry name" value="UDP-Glycosyltransferase/glycogen phosphorylase"/>
    <property type="match status" value="1"/>
</dbReference>
<dbReference type="STRING" id="1134406.ADN00_05995"/>
<protein>
    <recommendedName>
        <fullName evidence="1">Erythromycin biosynthesis protein CIII-like C-terminal domain-containing protein</fullName>
    </recommendedName>
</protein>
<dbReference type="GO" id="GO:0016757">
    <property type="term" value="F:glycosyltransferase activity"/>
    <property type="evidence" value="ECO:0007669"/>
    <property type="project" value="TreeGrafter"/>
</dbReference>
<evidence type="ECO:0000313" key="2">
    <source>
        <dbReference type="EMBL" id="KPL78782.1"/>
    </source>
</evidence>
<accession>A0A0P6XGE3</accession>
<dbReference type="Proteomes" id="UP000050417">
    <property type="component" value="Unassembled WGS sequence"/>
</dbReference>
<dbReference type="PANTHER" id="PTHR21015:SF22">
    <property type="entry name" value="GLYCOSYLTRANSFERASE"/>
    <property type="match status" value="1"/>
</dbReference>
<reference evidence="2 3" key="1">
    <citation type="submission" date="2015-07" db="EMBL/GenBank/DDBJ databases">
        <title>Genome sequence of Ornatilinea apprima DSM 23815.</title>
        <authorList>
            <person name="Hemp J."/>
            <person name="Ward L.M."/>
            <person name="Pace L.A."/>
            <person name="Fischer W.W."/>
        </authorList>
    </citation>
    <scope>NUCLEOTIDE SEQUENCE [LARGE SCALE GENOMIC DNA]</scope>
    <source>
        <strain evidence="2 3">P3M-1</strain>
    </source>
</reference>
<dbReference type="AlphaFoldDB" id="A0A0P6XGE3"/>
<dbReference type="OrthoDB" id="145454at2"/>
<dbReference type="Gene3D" id="3.40.50.2000">
    <property type="entry name" value="Glycogen Phosphorylase B"/>
    <property type="match status" value="2"/>
</dbReference>
<evidence type="ECO:0000313" key="3">
    <source>
        <dbReference type="Proteomes" id="UP000050417"/>
    </source>
</evidence>
<dbReference type="Pfam" id="PF06722">
    <property type="entry name" value="EryCIII-like_C"/>
    <property type="match status" value="1"/>
</dbReference>
<evidence type="ECO:0000259" key="1">
    <source>
        <dbReference type="Pfam" id="PF06722"/>
    </source>
</evidence>
<dbReference type="RefSeq" id="WP_075062061.1">
    <property type="nucleotide sequence ID" value="NZ_LGCL01000016.1"/>
</dbReference>
<feature type="domain" description="Erythromycin biosynthesis protein CIII-like C-terminal" evidence="1">
    <location>
        <begin position="285"/>
        <end position="361"/>
    </location>
</feature>
<proteinExistence type="predicted"/>
<dbReference type="PANTHER" id="PTHR21015">
    <property type="entry name" value="UDP-N-ACETYLGLUCOSAMINE--N-ACETYLMURAMYL-(PENTAPEPTIDE) PYROPHOSPHORYL-UNDECAPRENOL N-ACETYLGLUCOSAMINE TRANSFERASE 1"/>
    <property type="match status" value="1"/>
</dbReference>
<dbReference type="InterPro" id="IPR010610">
    <property type="entry name" value="EryCIII-like_C"/>
</dbReference>
<keyword evidence="3" id="KW-1185">Reference proteome</keyword>
<organism evidence="2 3">
    <name type="scientific">Ornatilinea apprima</name>
    <dbReference type="NCBI Taxonomy" id="1134406"/>
    <lineage>
        <taxon>Bacteria</taxon>
        <taxon>Bacillati</taxon>
        <taxon>Chloroflexota</taxon>
        <taxon>Anaerolineae</taxon>
        <taxon>Anaerolineales</taxon>
        <taxon>Anaerolineaceae</taxon>
        <taxon>Ornatilinea</taxon>
    </lineage>
</organism>
<gene>
    <name evidence="2" type="ORF">ADN00_05995</name>
</gene>
<name>A0A0P6XGE3_9CHLR</name>